<evidence type="ECO:0000256" key="6">
    <source>
        <dbReference type="ARBA" id="ARBA00023180"/>
    </source>
</evidence>
<feature type="transmembrane region" description="Helical" evidence="10">
    <location>
        <begin position="790"/>
        <end position="811"/>
    </location>
</feature>
<feature type="domain" description="SRCR" evidence="12">
    <location>
        <begin position="450"/>
        <end position="551"/>
    </location>
</feature>
<dbReference type="SMART" id="SM00032">
    <property type="entry name" value="CCP"/>
    <property type="match status" value="3"/>
</dbReference>
<keyword evidence="3" id="KW-0677">Repeat</keyword>
<keyword evidence="4 8" id="KW-1015">Disulfide bond</keyword>
<dbReference type="SMART" id="SM00181">
    <property type="entry name" value="EGF"/>
    <property type="match status" value="1"/>
</dbReference>
<feature type="transmembrane region" description="Helical" evidence="10">
    <location>
        <begin position="12"/>
        <end position="30"/>
    </location>
</feature>
<feature type="domain" description="SRCR" evidence="12">
    <location>
        <begin position="35"/>
        <end position="135"/>
    </location>
</feature>
<evidence type="ECO:0000259" key="12">
    <source>
        <dbReference type="PROSITE" id="PS50287"/>
    </source>
</evidence>
<evidence type="ECO:0000259" key="13">
    <source>
        <dbReference type="PROSITE" id="PS50923"/>
    </source>
</evidence>
<dbReference type="OrthoDB" id="536948at2759"/>
<dbReference type="AlphaFoldDB" id="A0A914BGG4"/>
<dbReference type="PROSITE" id="PS00420">
    <property type="entry name" value="SRCR_1"/>
    <property type="match status" value="4"/>
</dbReference>
<feature type="disulfide bond" evidence="9">
    <location>
        <begin position="584"/>
        <end position="611"/>
    </location>
</feature>
<feature type="disulfide bond" evidence="8">
    <location>
        <begin position="311"/>
        <end position="321"/>
    </location>
</feature>
<dbReference type="Gene3D" id="2.10.25.10">
    <property type="entry name" value="Laminin"/>
    <property type="match status" value="1"/>
</dbReference>
<feature type="disulfide bond" evidence="8">
    <location>
        <begin position="385"/>
        <end position="446"/>
    </location>
</feature>
<keyword evidence="6" id="KW-0325">Glycoprotein</keyword>
<evidence type="ECO:0000256" key="3">
    <source>
        <dbReference type="ARBA" id="ARBA00022737"/>
    </source>
</evidence>
<evidence type="ECO:0000256" key="1">
    <source>
        <dbReference type="ARBA" id="ARBA00022536"/>
    </source>
</evidence>
<dbReference type="Pfam" id="PF00008">
    <property type="entry name" value="EGF"/>
    <property type="match status" value="1"/>
</dbReference>
<feature type="disulfide bond" evidence="8">
    <location>
        <begin position="104"/>
        <end position="114"/>
    </location>
</feature>
<evidence type="ECO:0000313" key="15">
    <source>
        <dbReference type="Proteomes" id="UP000887568"/>
    </source>
</evidence>
<evidence type="ECO:0000259" key="11">
    <source>
        <dbReference type="PROSITE" id="PS50026"/>
    </source>
</evidence>
<protein>
    <recommendedName>
        <fullName evidence="16">Deleted in malignant brain tumors 1 protein-like</fullName>
    </recommendedName>
</protein>
<keyword evidence="10" id="KW-1133">Transmembrane helix</keyword>
<sequence>MITMKHPCSKTMLLQLLGVIVMTEVLFMLADASQLRLVGGKTRSQGRLEIFLNGEWGTVCDDAWDLEDAQVACMQLGFPGASEATQGGYFAHGTGQIHLDDVACAGYESDLLSCQHEGIGIHNCGHSEDAGVICNLRVRLVGGTNSMEGRVEVLLNGAWGTVCDDSWDLNDATVICRERGYVGAWEAPGSATFGEGDGLNILLDNVACLGNEETVIKCQHRGLGINDCSHSEDAGVRCFDLRLIGGSTSNEGRLEVRLNGEWGTVCDDLWDLDDARVACRQLGFPDATDATQGGSLFGSGSGSILLDNVECTGLENNLLSCQQNEIADHDCSHSEDAGVVCNNMGILRLVGGHSVAEGRLEIDLNGELGTVCDDSWGLDDAKVACLELGFPGAAEATPGGSYGSGSGPILLDDVMCSGFELQLLSCPHSGIGVNNCGHSEDAGVICQPRIHLVGGSSPNEGRVEVYENGAWGTVCDDGWDLTDANIVCRELGYDGATEALGEAAFGQGDGQEILLSSLNCVGSEQTVVDCEHPGLGIHSCGHGEDAGVRCADGCMLTVNASDVLMVVSSYQSVYLPGETIEYACPDGYHISGSASRFCQSDLTWSGQPAECITDSCVAGPCVNGGTCTSAPGEYTCLCPAGYDGMTCENVANCELIFNSSDVLIVVSGNRTVYLPGDSVEYACPDGYHLSGSATRYCRSDFTWSSPVAVCNQVANCELIFNSSDVLIVVSGNRTVYLPGDSVEYACPDGYHLSGSTTRYCRSDFTWSLPVAVCNQVMAAPAKFSLPVEPIIGGGAGGVIFIIMFFVALFAIKRRTARNHPVQNRRDATVLSCTVSGGGALPSSELAYQETILDDAIINSYADLPRRNAPLPPIPDKTPTKEACETYCNVQY</sequence>
<feature type="domain" description="SRCR" evidence="12">
    <location>
        <begin position="241"/>
        <end position="342"/>
    </location>
</feature>
<dbReference type="CDD" id="cd00033">
    <property type="entry name" value="CCP"/>
    <property type="match status" value="3"/>
</dbReference>
<dbReference type="Pfam" id="PF00084">
    <property type="entry name" value="Sushi"/>
    <property type="match status" value="3"/>
</dbReference>
<feature type="domain" description="SRCR" evidence="12">
    <location>
        <begin position="347"/>
        <end position="447"/>
    </location>
</feature>
<dbReference type="InterPro" id="IPR036772">
    <property type="entry name" value="SRCR-like_dom_sf"/>
</dbReference>
<evidence type="ECO:0000256" key="2">
    <source>
        <dbReference type="ARBA" id="ARBA00022729"/>
    </source>
</evidence>
<feature type="disulfide bond" evidence="8">
    <location>
        <begin position="73"/>
        <end position="134"/>
    </location>
</feature>
<dbReference type="Gene3D" id="3.10.250.10">
    <property type="entry name" value="SRCR-like domain"/>
    <property type="match status" value="5"/>
</dbReference>
<feature type="disulfide bond" evidence="8">
    <location>
        <begin position="208"/>
        <end position="218"/>
    </location>
</feature>
<evidence type="ECO:0000256" key="10">
    <source>
        <dbReference type="SAM" id="Phobius"/>
    </source>
</evidence>
<keyword evidence="15" id="KW-1185">Reference proteome</keyword>
<reference evidence="14" key="1">
    <citation type="submission" date="2022-11" db="UniProtKB">
        <authorList>
            <consortium name="EnsemblMetazoa"/>
        </authorList>
    </citation>
    <scope>IDENTIFICATION</scope>
</reference>
<comment type="caution">
    <text evidence="8">Lacks conserved residue(s) required for the propagation of feature annotation.</text>
</comment>
<evidence type="ECO:0000256" key="4">
    <source>
        <dbReference type="ARBA" id="ARBA00023157"/>
    </source>
</evidence>
<dbReference type="FunFam" id="2.10.25.10:FF:000012">
    <property type="entry name" value="Delta-like protein"/>
    <property type="match status" value="1"/>
</dbReference>
<accession>A0A914BGG4</accession>
<dbReference type="GO" id="GO:0016020">
    <property type="term" value="C:membrane"/>
    <property type="evidence" value="ECO:0007669"/>
    <property type="project" value="InterPro"/>
</dbReference>
<keyword evidence="9" id="KW-0768">Sushi</keyword>
<dbReference type="FunFam" id="3.10.250.10:FF:000007">
    <property type="entry name" value="Soluble scavenger receptor cysteine-rich domain-containing protein SSC5D"/>
    <property type="match status" value="1"/>
</dbReference>
<dbReference type="InterPro" id="IPR001881">
    <property type="entry name" value="EGF-like_Ca-bd_dom"/>
</dbReference>
<dbReference type="SUPFAM" id="SSF57535">
    <property type="entry name" value="Complement control module/SCR domain"/>
    <property type="match status" value="3"/>
</dbReference>
<keyword evidence="1 7" id="KW-0245">EGF-like domain</keyword>
<feature type="disulfide bond" evidence="8">
    <location>
        <begin position="372"/>
        <end position="436"/>
    </location>
</feature>
<dbReference type="FunFam" id="3.10.250.10:FF:000006">
    <property type="entry name" value="neurotrypsin isoform X2"/>
    <property type="match status" value="2"/>
</dbReference>
<proteinExistence type="predicted"/>
<dbReference type="InterPro" id="IPR000436">
    <property type="entry name" value="Sushi_SCR_CCP_dom"/>
</dbReference>
<dbReference type="Gene3D" id="2.10.70.10">
    <property type="entry name" value="Complement Module, domain 1"/>
    <property type="match status" value="3"/>
</dbReference>
<dbReference type="InterPro" id="IPR000742">
    <property type="entry name" value="EGF"/>
</dbReference>
<dbReference type="PANTHER" id="PTHR48071:SF18">
    <property type="entry name" value="DELETED IN MALIGNANT BRAIN TUMORS 1 PROTEIN-RELATED"/>
    <property type="match status" value="1"/>
</dbReference>
<dbReference type="FunFam" id="3.10.250.10:FF:000026">
    <property type="entry name" value="Tequila, isoform D"/>
    <property type="match status" value="2"/>
</dbReference>
<dbReference type="Proteomes" id="UP000887568">
    <property type="component" value="Unplaced"/>
</dbReference>
<dbReference type="SUPFAM" id="SSF57196">
    <property type="entry name" value="EGF/Laminin"/>
    <property type="match status" value="1"/>
</dbReference>
<dbReference type="OMA" id="NSAINCQ"/>
<dbReference type="PROSITE" id="PS50287">
    <property type="entry name" value="SRCR_2"/>
    <property type="match status" value="5"/>
</dbReference>
<keyword evidence="5" id="KW-0675">Receptor</keyword>
<dbReference type="RefSeq" id="XP_038074970.1">
    <property type="nucleotide sequence ID" value="XM_038219042.1"/>
</dbReference>
<evidence type="ECO:0000256" key="8">
    <source>
        <dbReference type="PROSITE-ProRule" id="PRU00196"/>
    </source>
</evidence>
<evidence type="ECO:0000313" key="14">
    <source>
        <dbReference type="EnsemblMetazoa" id="XP_038074970.1"/>
    </source>
</evidence>
<dbReference type="PANTHER" id="PTHR48071">
    <property type="entry name" value="SRCR DOMAIN-CONTAINING PROTEIN"/>
    <property type="match status" value="1"/>
</dbReference>
<dbReference type="GeneID" id="119742841"/>
<evidence type="ECO:0000256" key="7">
    <source>
        <dbReference type="PROSITE-ProRule" id="PRU00076"/>
    </source>
</evidence>
<feature type="disulfide bond" evidence="9">
    <location>
        <begin position="746"/>
        <end position="773"/>
    </location>
</feature>
<name>A0A914BGG4_PATMI</name>
<dbReference type="InterPro" id="IPR035976">
    <property type="entry name" value="Sushi/SCR/CCP_sf"/>
</dbReference>
<feature type="domain" description="Sushi" evidence="13">
    <location>
        <begin position="714"/>
        <end position="775"/>
    </location>
</feature>
<keyword evidence="10" id="KW-0812">Transmembrane</keyword>
<dbReference type="PROSITE" id="PS00022">
    <property type="entry name" value="EGF_1"/>
    <property type="match status" value="1"/>
</dbReference>
<keyword evidence="10" id="KW-0472">Membrane</keyword>
<dbReference type="PROSITE" id="PS50923">
    <property type="entry name" value="SUSHI"/>
    <property type="match status" value="3"/>
</dbReference>
<feature type="disulfide bond" evidence="9">
    <location>
        <begin position="683"/>
        <end position="710"/>
    </location>
</feature>
<feature type="domain" description="EGF-like" evidence="11">
    <location>
        <begin position="612"/>
        <end position="648"/>
    </location>
</feature>
<dbReference type="SUPFAM" id="SSF56487">
    <property type="entry name" value="SRCR-like"/>
    <property type="match status" value="5"/>
</dbReference>
<dbReference type="SMART" id="SM00179">
    <property type="entry name" value="EGF_CA"/>
    <property type="match status" value="1"/>
</dbReference>
<dbReference type="PROSITE" id="PS50026">
    <property type="entry name" value="EGF_3"/>
    <property type="match status" value="1"/>
</dbReference>
<dbReference type="InterPro" id="IPR001190">
    <property type="entry name" value="SRCR"/>
</dbReference>
<feature type="disulfide bond" evidence="7">
    <location>
        <begin position="638"/>
        <end position="647"/>
    </location>
</feature>
<feature type="disulfide bond" evidence="8">
    <location>
        <begin position="416"/>
        <end position="426"/>
    </location>
</feature>
<dbReference type="Pfam" id="PF00530">
    <property type="entry name" value="SRCR"/>
    <property type="match status" value="5"/>
</dbReference>
<dbReference type="PRINTS" id="PR00258">
    <property type="entry name" value="SPERACTRCPTR"/>
</dbReference>
<feature type="domain" description="Sushi" evidence="13">
    <location>
        <begin position="651"/>
        <end position="712"/>
    </location>
</feature>
<feature type="disulfide bond" evidence="8">
    <location>
        <begin position="520"/>
        <end position="530"/>
    </location>
</feature>
<dbReference type="CDD" id="cd00054">
    <property type="entry name" value="EGF_CA"/>
    <property type="match status" value="1"/>
</dbReference>
<feature type="domain" description="SRCR" evidence="12">
    <location>
        <begin position="138"/>
        <end position="239"/>
    </location>
</feature>
<dbReference type="PROSITE" id="PS01186">
    <property type="entry name" value="EGF_2"/>
    <property type="match status" value="1"/>
</dbReference>
<keyword evidence="2" id="KW-0732">Signal</keyword>
<feature type="disulfide bond" evidence="8">
    <location>
        <begin position="60"/>
        <end position="124"/>
    </location>
</feature>
<evidence type="ECO:0000256" key="5">
    <source>
        <dbReference type="ARBA" id="ARBA00023170"/>
    </source>
</evidence>
<evidence type="ECO:0008006" key="16">
    <source>
        <dbReference type="Google" id="ProtNLM"/>
    </source>
</evidence>
<feature type="domain" description="Sushi" evidence="13">
    <location>
        <begin position="552"/>
        <end position="613"/>
    </location>
</feature>
<dbReference type="EnsemblMetazoa" id="XM_038219042.1">
    <property type="protein sequence ID" value="XP_038074970.1"/>
    <property type="gene ID" value="LOC119742841"/>
</dbReference>
<dbReference type="GO" id="GO:0005509">
    <property type="term" value="F:calcium ion binding"/>
    <property type="evidence" value="ECO:0007669"/>
    <property type="project" value="InterPro"/>
</dbReference>
<dbReference type="SMART" id="SM00202">
    <property type="entry name" value="SR"/>
    <property type="match status" value="5"/>
</dbReference>
<organism evidence="14 15">
    <name type="scientific">Patiria miniata</name>
    <name type="common">Bat star</name>
    <name type="synonym">Asterina miniata</name>
    <dbReference type="NCBI Taxonomy" id="46514"/>
    <lineage>
        <taxon>Eukaryota</taxon>
        <taxon>Metazoa</taxon>
        <taxon>Echinodermata</taxon>
        <taxon>Eleutherozoa</taxon>
        <taxon>Asterozoa</taxon>
        <taxon>Asteroidea</taxon>
        <taxon>Valvatacea</taxon>
        <taxon>Valvatida</taxon>
        <taxon>Asterinidae</taxon>
        <taxon>Patiria</taxon>
    </lineage>
</organism>
<evidence type="ECO:0000256" key="9">
    <source>
        <dbReference type="PROSITE-ProRule" id="PRU00302"/>
    </source>
</evidence>